<feature type="transmembrane region" description="Helical" evidence="5">
    <location>
        <begin position="157"/>
        <end position="181"/>
    </location>
</feature>
<keyword evidence="3 5" id="KW-1133">Transmembrane helix</keyword>
<dbReference type="FunFam" id="1.20.1740.10:FF:000052">
    <property type="entry name" value="Lysine histidine transporter-like 3"/>
    <property type="match status" value="1"/>
</dbReference>
<feature type="transmembrane region" description="Helical" evidence="5">
    <location>
        <begin position="96"/>
        <end position="116"/>
    </location>
</feature>
<keyword evidence="2 5" id="KW-0812">Transmembrane</keyword>
<comment type="subcellular location">
    <subcellularLocation>
        <location evidence="1">Membrane</location>
        <topology evidence="1">Multi-pass membrane protein</topology>
    </subcellularLocation>
</comment>
<accession>R4WS75</accession>
<feature type="domain" description="Amino acid transporter transmembrane" evidence="6">
    <location>
        <begin position="9"/>
        <end position="401"/>
    </location>
</feature>
<evidence type="ECO:0000313" key="7">
    <source>
        <dbReference type="EMBL" id="BAN20757.1"/>
    </source>
</evidence>
<dbReference type="PANTHER" id="PTHR22950">
    <property type="entry name" value="AMINO ACID TRANSPORTER"/>
    <property type="match status" value="1"/>
</dbReference>
<dbReference type="AlphaFoldDB" id="R4WS75"/>
<dbReference type="GO" id="GO:0015179">
    <property type="term" value="F:L-amino acid transmembrane transporter activity"/>
    <property type="evidence" value="ECO:0007669"/>
    <property type="project" value="TreeGrafter"/>
</dbReference>
<organism evidence="7">
    <name type="scientific">Riptortus pedestris</name>
    <name type="common">Bean bug</name>
    <dbReference type="NCBI Taxonomy" id="329032"/>
    <lineage>
        <taxon>Eukaryota</taxon>
        <taxon>Metazoa</taxon>
        <taxon>Ecdysozoa</taxon>
        <taxon>Arthropoda</taxon>
        <taxon>Hexapoda</taxon>
        <taxon>Insecta</taxon>
        <taxon>Pterygota</taxon>
        <taxon>Neoptera</taxon>
        <taxon>Paraneoptera</taxon>
        <taxon>Hemiptera</taxon>
        <taxon>Heteroptera</taxon>
        <taxon>Panheteroptera</taxon>
        <taxon>Pentatomomorpha</taxon>
        <taxon>Coreoidea</taxon>
        <taxon>Alydidae</taxon>
        <taxon>Riptortus</taxon>
    </lineage>
</organism>
<dbReference type="InterPro" id="IPR013057">
    <property type="entry name" value="AA_transpt_TM"/>
</dbReference>
<protein>
    <submittedName>
        <fullName evidence="7">Vesicular inhibitory amino acid transporter, putative</fullName>
    </submittedName>
</protein>
<name>R4WS75_RIPPE</name>
<sequence length="418" mass="45537">MGFENSGGGIGVISATLLVAGGMAGSGVLALPRALVDSGWIGLVLIILFCINSAYGGTRLGKSWDILEERYPEYKGSTRDPYPAIAEKAMGKYGRYLVTVCNSVCLFGVGTVFIILASQIFEELLSDIAPKITFCLWLLIIGALLTPLSWLGSPKDFWFVGLGAISTTSASCLAIFIQMMMEGTDSNAIAPVYEQHGAKEFFVSFGVILFAFGGASTFPTIQNDMADRKKFSLSVTIGYIILLIIYLPVAIGGFLVYGESVQDNIILSLKKSPLVTTANCFMALHLTMAFLIITNPISQEIEGFLNIQPKFNAKRCLVRSGMVCLMVFVAESVPQFGVILALLGGTTVAISAFILPQICYMLLCNQETKDFPKRHIAWYYRTYMWLLVAIGVLGGAASTYSALESMFNSHFRKPCYWP</sequence>
<evidence type="ECO:0000259" key="6">
    <source>
        <dbReference type="Pfam" id="PF01490"/>
    </source>
</evidence>
<dbReference type="Gene3D" id="1.10.4160.10">
    <property type="entry name" value="Hydantoin permease"/>
    <property type="match status" value="1"/>
</dbReference>
<feature type="transmembrane region" description="Helical" evidence="5">
    <location>
        <begin position="38"/>
        <end position="55"/>
    </location>
</feature>
<feature type="transmembrane region" description="Helical" evidence="5">
    <location>
        <begin position="201"/>
        <end position="221"/>
    </location>
</feature>
<evidence type="ECO:0000256" key="5">
    <source>
        <dbReference type="SAM" id="Phobius"/>
    </source>
</evidence>
<feature type="transmembrane region" description="Helical" evidence="5">
    <location>
        <begin position="128"/>
        <end position="150"/>
    </location>
</feature>
<feature type="transmembrane region" description="Helical" evidence="5">
    <location>
        <begin position="339"/>
        <end position="363"/>
    </location>
</feature>
<feature type="transmembrane region" description="Helical" evidence="5">
    <location>
        <begin position="316"/>
        <end position="333"/>
    </location>
</feature>
<evidence type="ECO:0000256" key="1">
    <source>
        <dbReference type="ARBA" id="ARBA00004141"/>
    </source>
</evidence>
<evidence type="ECO:0000256" key="4">
    <source>
        <dbReference type="ARBA" id="ARBA00023136"/>
    </source>
</evidence>
<feature type="transmembrane region" description="Helical" evidence="5">
    <location>
        <begin position="276"/>
        <end position="295"/>
    </location>
</feature>
<keyword evidence="4 5" id="KW-0472">Membrane</keyword>
<reference evidence="7" key="1">
    <citation type="journal article" date="2013" name="PLoS ONE">
        <title>Gene expression in gut symbiotic organ of stinkbug affected by extracellular bacterial symbiont.</title>
        <authorList>
            <person name="Futahashi R."/>
            <person name="Tanaka K."/>
            <person name="Tanahashi M."/>
            <person name="Nikoh N."/>
            <person name="Kikuchi Y."/>
            <person name="Lee B.L."/>
            <person name="Fukatsu T."/>
        </authorList>
    </citation>
    <scope>NUCLEOTIDE SEQUENCE</scope>
    <source>
        <tissue evidence="7">Midgut</tissue>
    </source>
</reference>
<dbReference type="Pfam" id="PF01490">
    <property type="entry name" value="Aa_trans"/>
    <property type="match status" value="1"/>
</dbReference>
<proteinExistence type="evidence at transcript level"/>
<evidence type="ECO:0000256" key="3">
    <source>
        <dbReference type="ARBA" id="ARBA00022989"/>
    </source>
</evidence>
<feature type="transmembrane region" description="Helical" evidence="5">
    <location>
        <begin position="12"/>
        <end position="32"/>
    </location>
</feature>
<feature type="transmembrane region" description="Helical" evidence="5">
    <location>
        <begin position="233"/>
        <end position="256"/>
    </location>
</feature>
<evidence type="ECO:0000256" key="2">
    <source>
        <dbReference type="ARBA" id="ARBA00022692"/>
    </source>
</evidence>
<dbReference type="GO" id="GO:0005774">
    <property type="term" value="C:vacuolar membrane"/>
    <property type="evidence" value="ECO:0007669"/>
    <property type="project" value="TreeGrafter"/>
</dbReference>
<feature type="transmembrane region" description="Helical" evidence="5">
    <location>
        <begin position="383"/>
        <end position="403"/>
    </location>
</feature>
<dbReference type="EMBL" id="AK417542">
    <property type="protein sequence ID" value="BAN20757.1"/>
    <property type="molecule type" value="mRNA"/>
</dbReference>
<dbReference type="PANTHER" id="PTHR22950:SF703">
    <property type="entry name" value="AMINO ACID TRANSPORTER TRANSMEMBRANE DOMAIN-CONTAINING PROTEIN"/>
    <property type="match status" value="1"/>
</dbReference>